<dbReference type="InterPro" id="IPR036691">
    <property type="entry name" value="Endo/exonu/phosph_ase_sf"/>
</dbReference>
<reference evidence="2" key="1">
    <citation type="submission" date="2020-06" db="EMBL/GenBank/DDBJ databases">
        <authorList>
            <person name="Li T."/>
            <person name="Hu X."/>
            <person name="Zhang T."/>
            <person name="Song X."/>
            <person name="Zhang H."/>
            <person name="Dai N."/>
            <person name="Sheng W."/>
            <person name="Hou X."/>
            <person name="Wei L."/>
        </authorList>
    </citation>
    <scope>NUCLEOTIDE SEQUENCE</scope>
    <source>
        <strain evidence="2">KEN1</strain>
        <tissue evidence="2">Leaf</tissue>
    </source>
</reference>
<reference evidence="2" key="2">
    <citation type="journal article" date="2024" name="Plant">
        <title>Genomic evolution and insights into agronomic trait innovations of Sesamum species.</title>
        <authorList>
            <person name="Miao H."/>
            <person name="Wang L."/>
            <person name="Qu L."/>
            <person name="Liu H."/>
            <person name="Sun Y."/>
            <person name="Le M."/>
            <person name="Wang Q."/>
            <person name="Wei S."/>
            <person name="Zheng Y."/>
            <person name="Lin W."/>
            <person name="Duan Y."/>
            <person name="Cao H."/>
            <person name="Xiong S."/>
            <person name="Wang X."/>
            <person name="Wei L."/>
            <person name="Li C."/>
            <person name="Ma Q."/>
            <person name="Ju M."/>
            <person name="Zhao R."/>
            <person name="Li G."/>
            <person name="Mu C."/>
            <person name="Tian Q."/>
            <person name="Mei H."/>
            <person name="Zhang T."/>
            <person name="Gao T."/>
            <person name="Zhang H."/>
        </authorList>
    </citation>
    <scope>NUCLEOTIDE SEQUENCE</scope>
    <source>
        <strain evidence="2">KEN1</strain>
    </source>
</reference>
<dbReference type="PANTHER" id="PTHR35218">
    <property type="entry name" value="RNASE H DOMAIN-CONTAINING PROTEIN"/>
    <property type="match status" value="1"/>
</dbReference>
<dbReference type="SUPFAM" id="SSF56219">
    <property type="entry name" value="DNase I-like"/>
    <property type="match status" value="1"/>
</dbReference>
<feature type="domain" description="Endonuclease/exonuclease/phosphatase" evidence="1">
    <location>
        <begin position="13"/>
        <end position="135"/>
    </location>
</feature>
<sequence length="146" mass="16943">MELSGLGGPWTVRTLTSLIREHHPALVFLAETKCPTHQVEVLKHKFDMFRFGVETVEKSGCLAVLWDKNTDVQLQSFSRNHIDVSIKLYADKDWWRFTGFYGDPDVSKRDKSWKLLSNLRTQSARPWLCAGDFNELFISLRKQVDN</sequence>
<evidence type="ECO:0000259" key="1">
    <source>
        <dbReference type="Pfam" id="PF03372"/>
    </source>
</evidence>
<evidence type="ECO:0000313" key="2">
    <source>
        <dbReference type="EMBL" id="KAL0406141.1"/>
    </source>
</evidence>
<gene>
    <name evidence="2" type="ORF">Slati_3928000</name>
</gene>
<protein>
    <recommendedName>
        <fullName evidence="1">Endonuclease/exonuclease/phosphatase domain-containing protein</fullName>
    </recommendedName>
</protein>
<name>A0AAW2TRB7_9LAMI</name>
<dbReference type="Gene3D" id="3.60.10.10">
    <property type="entry name" value="Endonuclease/exonuclease/phosphatase"/>
    <property type="match status" value="1"/>
</dbReference>
<dbReference type="AlphaFoldDB" id="A0AAW2TRB7"/>
<dbReference type="PANTHER" id="PTHR35218:SF9">
    <property type="entry name" value="ENDONUCLEASE_EXONUCLEASE_PHOSPHATASE DOMAIN-CONTAINING PROTEIN"/>
    <property type="match status" value="1"/>
</dbReference>
<dbReference type="InterPro" id="IPR005135">
    <property type="entry name" value="Endo/exonuclease/phosphatase"/>
</dbReference>
<dbReference type="Pfam" id="PF03372">
    <property type="entry name" value="Exo_endo_phos"/>
    <property type="match status" value="1"/>
</dbReference>
<organism evidence="2">
    <name type="scientific">Sesamum latifolium</name>
    <dbReference type="NCBI Taxonomy" id="2727402"/>
    <lineage>
        <taxon>Eukaryota</taxon>
        <taxon>Viridiplantae</taxon>
        <taxon>Streptophyta</taxon>
        <taxon>Embryophyta</taxon>
        <taxon>Tracheophyta</taxon>
        <taxon>Spermatophyta</taxon>
        <taxon>Magnoliopsida</taxon>
        <taxon>eudicotyledons</taxon>
        <taxon>Gunneridae</taxon>
        <taxon>Pentapetalae</taxon>
        <taxon>asterids</taxon>
        <taxon>lamiids</taxon>
        <taxon>Lamiales</taxon>
        <taxon>Pedaliaceae</taxon>
        <taxon>Sesamum</taxon>
    </lineage>
</organism>
<accession>A0AAW2TRB7</accession>
<comment type="caution">
    <text evidence="2">The sequence shown here is derived from an EMBL/GenBank/DDBJ whole genome shotgun (WGS) entry which is preliminary data.</text>
</comment>
<proteinExistence type="predicted"/>
<dbReference type="EMBL" id="JACGWN010000014">
    <property type="protein sequence ID" value="KAL0406141.1"/>
    <property type="molecule type" value="Genomic_DNA"/>
</dbReference>